<keyword evidence="3" id="KW-1185">Reference proteome</keyword>
<dbReference type="EnsemblMetazoa" id="AMIN014816-RA">
    <property type="protein sequence ID" value="AMIN014816-PA"/>
    <property type="gene ID" value="AMIN014816"/>
</dbReference>
<reference evidence="2" key="2">
    <citation type="submission" date="2020-05" db="UniProtKB">
        <authorList>
            <consortium name="EnsemblMetazoa"/>
        </authorList>
    </citation>
    <scope>IDENTIFICATION</scope>
    <source>
        <strain evidence="2">MINIMUS1</strain>
    </source>
</reference>
<evidence type="ECO:0000313" key="3">
    <source>
        <dbReference type="Proteomes" id="UP000075920"/>
    </source>
</evidence>
<dbReference type="AlphaFoldDB" id="A0A182WQ90"/>
<feature type="region of interest" description="Disordered" evidence="1">
    <location>
        <begin position="16"/>
        <end position="37"/>
    </location>
</feature>
<evidence type="ECO:0000313" key="2">
    <source>
        <dbReference type="EnsemblMetazoa" id="AMIN014816-PA"/>
    </source>
</evidence>
<proteinExistence type="predicted"/>
<reference evidence="3" key="1">
    <citation type="submission" date="2013-03" db="EMBL/GenBank/DDBJ databases">
        <title>The Genome Sequence of Anopheles minimus MINIMUS1.</title>
        <authorList>
            <consortium name="The Broad Institute Genomics Platform"/>
            <person name="Neafsey D.E."/>
            <person name="Walton C."/>
            <person name="Walker B."/>
            <person name="Young S.K."/>
            <person name="Zeng Q."/>
            <person name="Gargeya S."/>
            <person name="Fitzgerald M."/>
            <person name="Haas B."/>
            <person name="Abouelleil A."/>
            <person name="Allen A.W."/>
            <person name="Alvarado L."/>
            <person name="Arachchi H.M."/>
            <person name="Berlin A.M."/>
            <person name="Chapman S.B."/>
            <person name="Gainer-Dewar J."/>
            <person name="Goldberg J."/>
            <person name="Griggs A."/>
            <person name="Gujja S."/>
            <person name="Hansen M."/>
            <person name="Howarth C."/>
            <person name="Imamovic A."/>
            <person name="Ireland A."/>
            <person name="Larimer J."/>
            <person name="McCowan C."/>
            <person name="Murphy C."/>
            <person name="Pearson M."/>
            <person name="Poon T.W."/>
            <person name="Priest M."/>
            <person name="Roberts A."/>
            <person name="Saif S."/>
            <person name="Shea T."/>
            <person name="Sisk P."/>
            <person name="Sykes S."/>
            <person name="Wortman J."/>
            <person name="Nusbaum C."/>
            <person name="Birren B."/>
        </authorList>
    </citation>
    <scope>NUCLEOTIDE SEQUENCE [LARGE SCALE GENOMIC DNA]</scope>
    <source>
        <strain evidence="3">MINIMUS1</strain>
    </source>
</reference>
<protein>
    <submittedName>
        <fullName evidence="2">Uncharacterized protein</fullName>
    </submittedName>
</protein>
<name>A0A182WQ90_9DIPT</name>
<accession>A0A182WQ90</accession>
<feature type="compositionally biased region" description="Polar residues" evidence="1">
    <location>
        <begin position="21"/>
        <end position="37"/>
    </location>
</feature>
<organism evidence="2 3">
    <name type="scientific">Anopheles minimus</name>
    <dbReference type="NCBI Taxonomy" id="112268"/>
    <lineage>
        <taxon>Eukaryota</taxon>
        <taxon>Metazoa</taxon>
        <taxon>Ecdysozoa</taxon>
        <taxon>Arthropoda</taxon>
        <taxon>Hexapoda</taxon>
        <taxon>Insecta</taxon>
        <taxon>Pterygota</taxon>
        <taxon>Neoptera</taxon>
        <taxon>Endopterygota</taxon>
        <taxon>Diptera</taxon>
        <taxon>Nematocera</taxon>
        <taxon>Culicoidea</taxon>
        <taxon>Culicidae</taxon>
        <taxon>Anophelinae</taxon>
        <taxon>Anopheles</taxon>
    </lineage>
</organism>
<evidence type="ECO:0000256" key="1">
    <source>
        <dbReference type="SAM" id="MobiDB-lite"/>
    </source>
</evidence>
<sequence>METTFLQLGAHFQSMKGNGKRTAQLSTGQKHKTSTSNRPITTLNVYRSWVKAATERLPCAGGILPDDGSVLVTITTHPVHSGPSDDDASRGLCRSVRGIDSNRTVRFHGDRFE</sequence>
<dbReference type="Proteomes" id="UP000075920">
    <property type="component" value="Unassembled WGS sequence"/>
</dbReference>
<dbReference type="VEuPathDB" id="VectorBase:AMIN014816"/>